<keyword evidence="1" id="KW-0472">Membrane</keyword>
<proteinExistence type="predicted"/>
<keyword evidence="1" id="KW-1133">Transmembrane helix</keyword>
<evidence type="ECO:0000256" key="1">
    <source>
        <dbReference type="SAM" id="Phobius"/>
    </source>
</evidence>
<dbReference type="EMBL" id="VSRR010031318">
    <property type="protein sequence ID" value="MPC70550.1"/>
    <property type="molecule type" value="Genomic_DNA"/>
</dbReference>
<feature type="transmembrane region" description="Helical" evidence="1">
    <location>
        <begin position="12"/>
        <end position="45"/>
    </location>
</feature>
<keyword evidence="3" id="KW-1185">Reference proteome</keyword>
<comment type="caution">
    <text evidence="2">The sequence shown here is derived from an EMBL/GenBank/DDBJ whole genome shotgun (WGS) entry which is preliminary data.</text>
</comment>
<name>A0A5B7HE13_PORTR</name>
<keyword evidence="1" id="KW-0812">Transmembrane</keyword>
<accession>A0A5B7HE13</accession>
<dbReference type="Proteomes" id="UP000324222">
    <property type="component" value="Unassembled WGS sequence"/>
</dbReference>
<sequence>MLSFASSFSSCFIIIWCLLPCLLFYVFVVFLLFPLFSSSCCISSLFSFDYVDLRVIFTLSNIRGLFLPLPLPLPLSLSLSLSLLIRQHLHTPQPRYSSLTPSFASNGTSFLASTGPRVAVLTGCSSLFLQPTRFAVFAPLLTGPACSRRLCCPQNDALFSPPPRLLSKEYWRYCLLVTVSMSPRHARPYPAFPLSSSTHLAVFIASSLPSLSRLT</sequence>
<reference evidence="2 3" key="1">
    <citation type="submission" date="2019-05" db="EMBL/GenBank/DDBJ databases">
        <title>Another draft genome of Portunus trituberculatus and its Hox gene families provides insights of decapod evolution.</title>
        <authorList>
            <person name="Jeong J.-H."/>
            <person name="Song I."/>
            <person name="Kim S."/>
            <person name="Choi T."/>
            <person name="Kim D."/>
            <person name="Ryu S."/>
            <person name="Kim W."/>
        </authorList>
    </citation>
    <scope>NUCLEOTIDE SEQUENCE [LARGE SCALE GENOMIC DNA]</scope>
    <source>
        <tissue evidence="2">Muscle</tissue>
    </source>
</reference>
<dbReference type="AlphaFoldDB" id="A0A5B7HE13"/>
<organism evidence="2 3">
    <name type="scientific">Portunus trituberculatus</name>
    <name type="common">Swimming crab</name>
    <name type="synonym">Neptunus trituberculatus</name>
    <dbReference type="NCBI Taxonomy" id="210409"/>
    <lineage>
        <taxon>Eukaryota</taxon>
        <taxon>Metazoa</taxon>
        <taxon>Ecdysozoa</taxon>
        <taxon>Arthropoda</taxon>
        <taxon>Crustacea</taxon>
        <taxon>Multicrustacea</taxon>
        <taxon>Malacostraca</taxon>
        <taxon>Eumalacostraca</taxon>
        <taxon>Eucarida</taxon>
        <taxon>Decapoda</taxon>
        <taxon>Pleocyemata</taxon>
        <taxon>Brachyura</taxon>
        <taxon>Eubrachyura</taxon>
        <taxon>Portunoidea</taxon>
        <taxon>Portunidae</taxon>
        <taxon>Portuninae</taxon>
        <taxon>Portunus</taxon>
    </lineage>
</organism>
<evidence type="ECO:0000313" key="3">
    <source>
        <dbReference type="Proteomes" id="UP000324222"/>
    </source>
</evidence>
<evidence type="ECO:0000313" key="2">
    <source>
        <dbReference type="EMBL" id="MPC70550.1"/>
    </source>
</evidence>
<gene>
    <name evidence="2" type="ORF">E2C01_064802</name>
</gene>
<protein>
    <submittedName>
        <fullName evidence="2">Uncharacterized protein</fullName>
    </submittedName>
</protein>